<evidence type="ECO:0000313" key="2">
    <source>
        <dbReference type="Proteomes" id="UP000276133"/>
    </source>
</evidence>
<protein>
    <submittedName>
        <fullName evidence="1">Uncharacterized protein</fullName>
    </submittedName>
</protein>
<dbReference type="Proteomes" id="UP000276133">
    <property type="component" value="Unassembled WGS sequence"/>
</dbReference>
<sequence length="178" mass="21679">MFLSKIGVKTFFIFPYKYKSGLRLDLRLLLNNFQSRPHNKTRTEIIAKEIQDYELSKLLLNFLIFFRHSHSDKPGINFERRFEGDPERKYTRDIRGNNIKLKRCYKRRIRENNVVERKIINTEEELNNANKRGGEKYESRFNHFILFYAIWICNSQRNELHRSSQITLDYLFQHRVKS</sequence>
<proteinExistence type="predicted"/>
<dbReference type="AlphaFoldDB" id="A0A3M7QB07"/>
<accession>A0A3M7QB07</accession>
<keyword evidence="2" id="KW-1185">Reference proteome</keyword>
<evidence type="ECO:0000313" key="1">
    <source>
        <dbReference type="EMBL" id="RNA08647.1"/>
    </source>
</evidence>
<comment type="caution">
    <text evidence="1">The sequence shown here is derived from an EMBL/GenBank/DDBJ whole genome shotgun (WGS) entry which is preliminary data.</text>
</comment>
<dbReference type="EMBL" id="REGN01006674">
    <property type="protein sequence ID" value="RNA08647.1"/>
    <property type="molecule type" value="Genomic_DNA"/>
</dbReference>
<reference evidence="1 2" key="1">
    <citation type="journal article" date="2018" name="Sci. Rep.">
        <title>Genomic signatures of local adaptation to the degree of environmental predictability in rotifers.</title>
        <authorList>
            <person name="Franch-Gras L."/>
            <person name="Hahn C."/>
            <person name="Garcia-Roger E.M."/>
            <person name="Carmona M.J."/>
            <person name="Serra M."/>
            <person name="Gomez A."/>
        </authorList>
    </citation>
    <scope>NUCLEOTIDE SEQUENCE [LARGE SCALE GENOMIC DNA]</scope>
    <source>
        <strain evidence="1">HYR1</strain>
    </source>
</reference>
<gene>
    <name evidence="1" type="ORF">BpHYR1_000358</name>
</gene>
<name>A0A3M7QB07_BRAPC</name>
<organism evidence="1 2">
    <name type="scientific">Brachionus plicatilis</name>
    <name type="common">Marine rotifer</name>
    <name type="synonym">Brachionus muelleri</name>
    <dbReference type="NCBI Taxonomy" id="10195"/>
    <lineage>
        <taxon>Eukaryota</taxon>
        <taxon>Metazoa</taxon>
        <taxon>Spiralia</taxon>
        <taxon>Gnathifera</taxon>
        <taxon>Rotifera</taxon>
        <taxon>Eurotatoria</taxon>
        <taxon>Monogononta</taxon>
        <taxon>Pseudotrocha</taxon>
        <taxon>Ploima</taxon>
        <taxon>Brachionidae</taxon>
        <taxon>Brachionus</taxon>
    </lineage>
</organism>